<dbReference type="PANTHER" id="PTHR42208">
    <property type="entry name" value="HEAVY METAL TRANSPORTER-RELATED"/>
    <property type="match status" value="1"/>
</dbReference>
<feature type="transmembrane region" description="Helical" evidence="1">
    <location>
        <begin position="51"/>
        <end position="70"/>
    </location>
</feature>
<keyword evidence="1" id="KW-0472">Membrane</keyword>
<keyword evidence="1" id="KW-1133">Transmembrane helix</keyword>
<feature type="chain" id="PRO_5045390157" description="Urease accessory protein UreH-like transmembrane domain-containing protein" evidence="2">
    <location>
        <begin position="20"/>
        <end position="228"/>
    </location>
</feature>
<dbReference type="PANTHER" id="PTHR42208:SF1">
    <property type="entry name" value="HEAVY METAL TRANSPORTER"/>
    <property type="match status" value="1"/>
</dbReference>
<sequence length="228" mass="23261">MTAAMLPLVLAGLAMGVAASPHCASMCAGPCAALTGGCGRNLAGFQLGRLVGYMAGGALAAASVAALGAWSQAVPALRPLWVALHLALLALGLWWLLTGRLPAALLRDGASPVRWVGGRRRPWRAGLAGLGWVALPCGALQAGLLLATLANDALGGALVMAAFALGSMPALALAPWLWTRWQSWRGQRVSPVLAQAWGYRMAGAGLVLGSGWALSHGLLAQFAAWCVA</sequence>
<dbReference type="Proteomes" id="UP001500279">
    <property type="component" value="Unassembled WGS sequence"/>
</dbReference>
<evidence type="ECO:0000313" key="5">
    <source>
        <dbReference type="Proteomes" id="UP001500279"/>
    </source>
</evidence>
<keyword evidence="2" id="KW-0732">Signal</keyword>
<dbReference type="Pfam" id="PF13386">
    <property type="entry name" value="DsbD_2"/>
    <property type="match status" value="1"/>
</dbReference>
<proteinExistence type="predicted"/>
<protein>
    <recommendedName>
        <fullName evidence="3">Urease accessory protein UreH-like transmembrane domain-containing protein</fullName>
    </recommendedName>
</protein>
<dbReference type="EMBL" id="BAAAEW010000006">
    <property type="protein sequence ID" value="GAA0746919.1"/>
    <property type="molecule type" value="Genomic_DNA"/>
</dbReference>
<evidence type="ECO:0000256" key="2">
    <source>
        <dbReference type="SAM" id="SignalP"/>
    </source>
</evidence>
<dbReference type="RefSeq" id="WP_231011232.1">
    <property type="nucleotide sequence ID" value="NZ_BAAAEW010000006.1"/>
</dbReference>
<feature type="transmembrane region" description="Helical" evidence="1">
    <location>
        <begin position="198"/>
        <end position="227"/>
    </location>
</feature>
<name>A0ABN1JUI4_9BURK</name>
<organism evidence="4 5">
    <name type="scientific">Ideonella azotifigens</name>
    <dbReference type="NCBI Taxonomy" id="513160"/>
    <lineage>
        <taxon>Bacteria</taxon>
        <taxon>Pseudomonadati</taxon>
        <taxon>Pseudomonadota</taxon>
        <taxon>Betaproteobacteria</taxon>
        <taxon>Burkholderiales</taxon>
        <taxon>Sphaerotilaceae</taxon>
        <taxon>Ideonella</taxon>
    </lineage>
</organism>
<evidence type="ECO:0000259" key="3">
    <source>
        <dbReference type="Pfam" id="PF13386"/>
    </source>
</evidence>
<keyword evidence="5" id="KW-1185">Reference proteome</keyword>
<comment type="caution">
    <text evidence="4">The sequence shown here is derived from an EMBL/GenBank/DDBJ whole genome shotgun (WGS) entry which is preliminary data.</text>
</comment>
<dbReference type="InterPro" id="IPR039447">
    <property type="entry name" value="UreH-like_TM_dom"/>
</dbReference>
<evidence type="ECO:0000313" key="4">
    <source>
        <dbReference type="EMBL" id="GAA0746919.1"/>
    </source>
</evidence>
<feature type="domain" description="Urease accessory protein UreH-like transmembrane" evidence="3">
    <location>
        <begin position="13"/>
        <end position="192"/>
    </location>
</feature>
<feature type="signal peptide" evidence="2">
    <location>
        <begin position="1"/>
        <end position="19"/>
    </location>
</feature>
<accession>A0ABN1JUI4</accession>
<evidence type="ECO:0000256" key="1">
    <source>
        <dbReference type="SAM" id="Phobius"/>
    </source>
</evidence>
<gene>
    <name evidence="4" type="ORF">GCM10009107_14960</name>
</gene>
<feature type="transmembrane region" description="Helical" evidence="1">
    <location>
        <begin position="157"/>
        <end position="178"/>
    </location>
</feature>
<keyword evidence="1" id="KW-0812">Transmembrane</keyword>
<feature type="transmembrane region" description="Helical" evidence="1">
    <location>
        <begin position="129"/>
        <end position="150"/>
    </location>
</feature>
<reference evidence="4 5" key="1">
    <citation type="journal article" date="2019" name="Int. J. Syst. Evol. Microbiol.">
        <title>The Global Catalogue of Microorganisms (GCM) 10K type strain sequencing project: providing services to taxonomists for standard genome sequencing and annotation.</title>
        <authorList>
            <consortium name="The Broad Institute Genomics Platform"/>
            <consortium name="The Broad Institute Genome Sequencing Center for Infectious Disease"/>
            <person name="Wu L."/>
            <person name="Ma J."/>
        </authorList>
    </citation>
    <scope>NUCLEOTIDE SEQUENCE [LARGE SCALE GENOMIC DNA]</scope>
    <source>
        <strain evidence="4 5">JCM 15503</strain>
    </source>
</reference>
<feature type="transmembrane region" description="Helical" evidence="1">
    <location>
        <begin position="77"/>
        <end position="97"/>
    </location>
</feature>